<dbReference type="AlphaFoldDB" id="A0A1A2Z768"/>
<protein>
    <recommendedName>
        <fullName evidence="3">HTH tetR-type domain-containing protein</fullName>
    </recommendedName>
</protein>
<dbReference type="PROSITE" id="PS50977">
    <property type="entry name" value="HTH_TETR_2"/>
    <property type="match status" value="1"/>
</dbReference>
<proteinExistence type="predicted"/>
<dbReference type="EMBL" id="LZKJ01000125">
    <property type="protein sequence ID" value="OBI45322.1"/>
    <property type="molecule type" value="Genomic_DNA"/>
</dbReference>
<organism evidence="4 5">
    <name type="scientific">Mycobacterium kyorinense</name>
    <dbReference type="NCBI Taxonomy" id="487514"/>
    <lineage>
        <taxon>Bacteria</taxon>
        <taxon>Bacillati</taxon>
        <taxon>Actinomycetota</taxon>
        <taxon>Actinomycetes</taxon>
        <taxon>Mycobacteriales</taxon>
        <taxon>Mycobacteriaceae</taxon>
        <taxon>Mycobacterium</taxon>
    </lineage>
</organism>
<dbReference type="InterPro" id="IPR001647">
    <property type="entry name" value="HTH_TetR"/>
</dbReference>
<dbReference type="GO" id="GO:0003677">
    <property type="term" value="F:DNA binding"/>
    <property type="evidence" value="ECO:0007669"/>
    <property type="project" value="UniProtKB-UniRule"/>
</dbReference>
<evidence type="ECO:0000256" key="1">
    <source>
        <dbReference type="ARBA" id="ARBA00023125"/>
    </source>
</evidence>
<gene>
    <name evidence="4" type="ORF">A5707_02085</name>
</gene>
<keyword evidence="1 2" id="KW-0238">DNA-binding</keyword>
<dbReference type="InterPro" id="IPR009057">
    <property type="entry name" value="Homeodomain-like_sf"/>
</dbReference>
<feature type="domain" description="HTH tetR-type" evidence="3">
    <location>
        <begin position="9"/>
        <end position="69"/>
    </location>
</feature>
<dbReference type="Proteomes" id="UP000093592">
    <property type="component" value="Unassembled WGS sequence"/>
</dbReference>
<dbReference type="Pfam" id="PF00440">
    <property type="entry name" value="TetR_N"/>
    <property type="match status" value="1"/>
</dbReference>
<comment type="caution">
    <text evidence="4">The sequence shown here is derived from an EMBL/GenBank/DDBJ whole genome shotgun (WGS) entry which is preliminary data.</text>
</comment>
<accession>A0A1A2Z768</accession>
<sequence length="189" mass="20613">MTTRAAAAAQTADNILIATKELVAVKAFADITLADIAARSGVTVQTILRRFGDKDSVFAAAVAHFAADVHAKRGDAVPNNLDDVVTNLVRHYEEWGPLMTKMLGERTASPAVDDAVAAGKRYHRDWCQAVFPDALAQLGEPERSRRLAQLVAICDLRTWELLRIDSSLSCEETIAAVREMLEPLTTKEP</sequence>
<dbReference type="Gene3D" id="1.10.357.10">
    <property type="entry name" value="Tetracycline Repressor, domain 2"/>
    <property type="match status" value="1"/>
</dbReference>
<evidence type="ECO:0000259" key="3">
    <source>
        <dbReference type="PROSITE" id="PS50977"/>
    </source>
</evidence>
<evidence type="ECO:0000313" key="5">
    <source>
        <dbReference type="Proteomes" id="UP000093592"/>
    </source>
</evidence>
<evidence type="ECO:0000256" key="2">
    <source>
        <dbReference type="PROSITE-ProRule" id="PRU00335"/>
    </source>
</evidence>
<dbReference type="SUPFAM" id="SSF46689">
    <property type="entry name" value="Homeodomain-like"/>
    <property type="match status" value="1"/>
</dbReference>
<name>A0A1A2Z768_9MYCO</name>
<reference evidence="5" key="1">
    <citation type="submission" date="2016-06" db="EMBL/GenBank/DDBJ databases">
        <authorList>
            <person name="Sutton G."/>
            <person name="Brinkac L."/>
            <person name="Sanka R."/>
            <person name="Adams M."/>
            <person name="Lau E."/>
            <person name="Sam S."/>
            <person name="Sreng N."/>
            <person name="Him V."/>
            <person name="Kerleguer A."/>
            <person name="Cheng S."/>
        </authorList>
    </citation>
    <scope>NUCLEOTIDE SEQUENCE [LARGE SCALE GENOMIC DNA]</scope>
    <source>
        <strain evidence="5">E861</strain>
    </source>
</reference>
<evidence type="ECO:0000313" key="4">
    <source>
        <dbReference type="EMBL" id="OBI45322.1"/>
    </source>
</evidence>
<feature type="DNA-binding region" description="H-T-H motif" evidence="2">
    <location>
        <begin position="32"/>
        <end position="51"/>
    </location>
</feature>